<comment type="caution">
    <text evidence="2">The sequence shown here is derived from an EMBL/GenBank/DDBJ whole genome shotgun (WGS) entry which is preliminary data.</text>
</comment>
<name>A0A3M5VGX8_PSESX</name>
<organism evidence="2 3">
    <name type="scientific">Pseudomonas syringae pv. avii</name>
    <dbReference type="NCBI Taxonomy" id="663959"/>
    <lineage>
        <taxon>Bacteria</taxon>
        <taxon>Pseudomonadati</taxon>
        <taxon>Pseudomonadota</taxon>
        <taxon>Gammaproteobacteria</taxon>
        <taxon>Pseudomonadales</taxon>
        <taxon>Pseudomonadaceae</taxon>
        <taxon>Pseudomonas</taxon>
        <taxon>Pseudomonas syringae</taxon>
    </lineage>
</organism>
<feature type="region of interest" description="Disordered" evidence="1">
    <location>
        <begin position="1341"/>
        <end position="1360"/>
    </location>
</feature>
<protein>
    <recommendedName>
        <fullName evidence="4">Type III effector HopAC1</fullName>
    </recommendedName>
</protein>
<dbReference type="Gene3D" id="3.40.50.11550">
    <property type="match status" value="1"/>
</dbReference>
<sequence>MGITHLISGIAHHRLRRNVSSDEIAAPAHTRPMPGTVQTIAVPDVDAITPVSAIRSDLIKGLQITDQRLLLNQYQQLNQDIQALLLRQPTLSSVIEQQLNRSFGTTPPVDASSLYVHRYHTDEHGQRTLISVQSITEALFNALRQLKAPPGAQASTSTASTEVGFYTSASPSESSQQLHARDTLLSIAQTIEKELPLSLSRFWTEPRTGEPNPESPQNELLSIHREMLSTLAALGVEDGALTPAAKSLIDKALEYPTLQARESAMRDGERPGVYPLKLDTPSPEGSLLAGAFLITSSDGSSATRPFSSAQTDRTLLPGQQQGLTVLYTPRDGYETFDSPAKALATLRQRINDDPEAAAQLLQSLPVEVQNGLKDDWKNHLSQDLSPVTGDVIATGVPQLLERQRHQVSNALQALYESNNVEPTLVDPWGHLLTETGLPEAADLGPHFDGNSALLARAQWLDERANSIDARQALDQRLGDQKNWRYLAQKLNESAQALPQSPTEREVSALLKNTPMNIAPDSAHYQAYIRTPGMSVSLEAFLLENGVPLPKTVVDLLALAQSAKARAQQHPLGNFAGGLSWPIPLDVSQQDTLRTAAVEHANSDPDLPQGNPKRGVLEHLGRNLSFSEQALADPVKVLETLISSKDGQALGQAMQTKMNGIATDTSANDYALAAIQLMLDPEPLTAPVRNHVAGFDLAQKSHWGKPLSTITNSLRQHLIDTGRESPELAGAAAHLLLRRTAPQLLVKDIPDSVVYGSAAWANLCIAVAAIEAKTPGRVAALSYAEVMITADTAGAVPASAQAAVMLDWAVANDILPAKDDALYQPADLEKAQALFKAQLDTLIEASSLIGGSFPSRKHMALDLLVKTFGPGMDFELKMFSKYNGDTPSAPRSLVEIVMEERVMEGRWVLTKENTGVDLDAVIAFTHSAPFNIQRAFEDAFSTALDNHKTVKKTALLNALSNLPPEDRKNLTQGKLNYFQEKSYKVGMIPFEGDTLFHTSPTVLVTAQNNGQTTTYEFDTVNGVIRSRGNRKTPAAPVKFSNEIIREEPFYPDRDNVKIVDSGQSILASIPANPVPFSWIDLGDLKESKLDREQPSTAPQPYMFLNPRTHHIADSVLKALDLDNPAIKKAAAGTTTFERNHEKLTNFKEFLLDLIPFRSAIVNFMDGNYGEGITDVTLDIFGLVTAGIGLAAKLGKVLGTAGSAVSKALKATKIMVPALLKELNPLNGVGDLLKGSGKFIYESVEAIAGAVPSLKGSASHEALISAASRYEAAATGTFKVGNQRVHGSAVKHNGKWYPYDVHKQEAYGAPQAFDPAHTLMPPSPHADFSPRGHMNARQNTRFQPYKRPTPKAPNINGHTPTIVNKTDHLDAIKDEYVKHIKGAPNEGHFTPSRRQPTQERFNAEMEAFHQKLDPLNPQNRPIIPETKPYETVPDLIEKALDNSDVVVFGESHQHLAMFREIDASIDLLKRKNVKVVGIEGVVYDNNGLLKDDGMGHTGHGLRPAHPQFNLQTLIRKFKDAGIEVVPLDHFYLTRHRHDRKAYTTLSETERNLKRLKEFNYYAARVIEQHKHKGKVIALVGRQHINSTQGVTGLAEATGGIGIGVYERTGMKVGYGTNSTDAKPGPLGTLNADNDLAGDLQIFSPAT</sequence>
<accession>A0A3M5VGX8</accession>
<evidence type="ECO:0000313" key="2">
    <source>
        <dbReference type="EMBL" id="RMU57459.1"/>
    </source>
</evidence>
<dbReference type="CDD" id="cd14729">
    <property type="entry name" value="RtxA-like"/>
    <property type="match status" value="1"/>
</dbReference>
<reference evidence="2 3" key="1">
    <citation type="submission" date="2018-08" db="EMBL/GenBank/DDBJ databases">
        <title>Recombination of ecologically and evolutionarily significant loci maintains genetic cohesion in the Pseudomonas syringae species complex.</title>
        <authorList>
            <person name="Dillon M."/>
            <person name="Thakur S."/>
            <person name="Almeida R.N.D."/>
            <person name="Weir B.S."/>
            <person name="Guttman D.S."/>
        </authorList>
    </citation>
    <scope>NUCLEOTIDE SEQUENCE [LARGE SCALE GENOMIC DNA]</scope>
    <source>
        <strain evidence="2 3">ICMP 14479</strain>
    </source>
</reference>
<gene>
    <name evidence="2" type="ORF">ALP29_05244</name>
</gene>
<evidence type="ECO:0000256" key="1">
    <source>
        <dbReference type="SAM" id="MobiDB-lite"/>
    </source>
</evidence>
<evidence type="ECO:0008006" key="4">
    <source>
        <dbReference type="Google" id="ProtNLM"/>
    </source>
</evidence>
<dbReference type="SUPFAM" id="SSF159501">
    <property type="entry name" value="EreA/ChaN-like"/>
    <property type="match status" value="1"/>
</dbReference>
<evidence type="ECO:0000313" key="3">
    <source>
        <dbReference type="Proteomes" id="UP000280395"/>
    </source>
</evidence>
<dbReference type="EMBL" id="RBUA01000642">
    <property type="protein sequence ID" value="RMU57459.1"/>
    <property type="molecule type" value="Genomic_DNA"/>
</dbReference>
<dbReference type="Proteomes" id="UP000280395">
    <property type="component" value="Unassembled WGS sequence"/>
</dbReference>
<proteinExistence type="predicted"/>